<dbReference type="InterPro" id="IPR011545">
    <property type="entry name" value="DEAD/DEAH_box_helicase_dom"/>
</dbReference>
<dbReference type="InterPro" id="IPR006555">
    <property type="entry name" value="ATP-dep_Helicase_C"/>
</dbReference>
<dbReference type="GO" id="GO:0016818">
    <property type="term" value="F:hydrolase activity, acting on acid anhydrides, in phosphorus-containing anhydrides"/>
    <property type="evidence" value="ECO:0007669"/>
    <property type="project" value="InterPro"/>
</dbReference>
<dbReference type="SMART" id="SM00487">
    <property type="entry name" value="DEXDc"/>
    <property type="match status" value="1"/>
</dbReference>
<dbReference type="GO" id="GO:0003676">
    <property type="term" value="F:nucleic acid binding"/>
    <property type="evidence" value="ECO:0007669"/>
    <property type="project" value="InterPro"/>
</dbReference>
<dbReference type="GO" id="GO:0005524">
    <property type="term" value="F:ATP binding"/>
    <property type="evidence" value="ECO:0007669"/>
    <property type="project" value="InterPro"/>
</dbReference>
<evidence type="ECO:0000256" key="1">
    <source>
        <dbReference type="SAM" id="Coils"/>
    </source>
</evidence>
<reference evidence="3" key="1">
    <citation type="journal article" date="2015" name="Nature">
        <title>Complex archaea that bridge the gap between prokaryotes and eukaryotes.</title>
        <authorList>
            <person name="Spang A."/>
            <person name="Saw J.H."/>
            <person name="Jorgensen S.L."/>
            <person name="Zaremba-Niedzwiedzka K."/>
            <person name="Martijn J."/>
            <person name="Lind A.E."/>
            <person name="van Eijk R."/>
            <person name="Schleper C."/>
            <person name="Guy L."/>
            <person name="Ettema T.J."/>
        </authorList>
    </citation>
    <scope>NUCLEOTIDE SEQUENCE</scope>
</reference>
<evidence type="ECO:0000259" key="2">
    <source>
        <dbReference type="PROSITE" id="PS51192"/>
    </source>
</evidence>
<feature type="domain" description="Helicase ATP-binding" evidence="2">
    <location>
        <begin position="30"/>
        <end position="306"/>
    </location>
</feature>
<dbReference type="PROSITE" id="PS51192">
    <property type="entry name" value="HELICASE_ATP_BIND_1"/>
    <property type="match status" value="1"/>
</dbReference>
<organism evidence="3">
    <name type="scientific">marine sediment metagenome</name>
    <dbReference type="NCBI Taxonomy" id="412755"/>
    <lineage>
        <taxon>unclassified sequences</taxon>
        <taxon>metagenomes</taxon>
        <taxon>ecological metagenomes</taxon>
    </lineage>
</organism>
<protein>
    <recommendedName>
        <fullName evidence="2">Helicase ATP-binding domain-containing protein</fullName>
    </recommendedName>
</protein>
<dbReference type="AlphaFoldDB" id="A0A0F9NMT1"/>
<dbReference type="EMBL" id="LAZR01003358">
    <property type="protein sequence ID" value="KKN19189.1"/>
    <property type="molecule type" value="Genomic_DNA"/>
</dbReference>
<gene>
    <name evidence="3" type="ORF">LCGC14_0948260</name>
</gene>
<evidence type="ECO:0000313" key="3">
    <source>
        <dbReference type="EMBL" id="KKN19189.1"/>
    </source>
</evidence>
<dbReference type="GO" id="GO:0004386">
    <property type="term" value="F:helicase activity"/>
    <property type="evidence" value="ECO:0007669"/>
    <property type="project" value="InterPro"/>
</dbReference>
<dbReference type="Pfam" id="PF13307">
    <property type="entry name" value="Helicase_C_2"/>
    <property type="match status" value="1"/>
</dbReference>
<feature type="coiled-coil region" evidence="1">
    <location>
        <begin position="623"/>
        <end position="650"/>
    </location>
</feature>
<dbReference type="SMART" id="SM00491">
    <property type="entry name" value="HELICc2"/>
    <property type="match status" value="1"/>
</dbReference>
<keyword evidence="1" id="KW-0175">Coiled coil</keyword>
<dbReference type="Gene3D" id="3.40.50.150">
    <property type="entry name" value="Vaccinia Virus protein VP39"/>
    <property type="match status" value="1"/>
</dbReference>
<dbReference type="GO" id="GO:0006139">
    <property type="term" value="P:nucleobase-containing compound metabolic process"/>
    <property type="evidence" value="ECO:0007669"/>
    <property type="project" value="InterPro"/>
</dbReference>
<sequence>MKSTLEELFKLLKPSLDKLRVWQGKFSEYWKKSDNYDLIGIRTPTGSGKTLIGLLILEQARRNSKRCIYLTHTNQLGERIAEEATKLNIPYFILRGATGVKGDRYRARVQAINDYNDFEHIIISNYASFLITPDFPKKIDFLIIDDVDLFYSYLRSYFTIKIEKTNKDYSSKAYNEIINALSDQSYPIIEKINSNSSNYYDGDIIFPYTYNKIIDVIKKNFNELKKNYNFFFAHSNFFEMIDYYLWFLNNRELTIEPFILPLNQIKIKNSSHGRFDSIEKIILISATLGSEVRVSLELGFGREKSYFITEETFKQDGIEIKMGDRLIFPIVEATLSEVSPFGLDFVHNSLEFIEILAKELKKVLILCWEKREKNLIKSHLNKNLSSFPIYDFTGDNYGIFKTFLKSSSGFLLIANRYFGIDIDSQSCQYCILTRMPYFTSNFDILLDKYLKDEYYYYELQSRKITQSFGRINRSDVDYTAYFILDSRFQKIISDRTAFYPLLPKEIKLRLKHSLKESNTGEIESVILESKRFVKDLDGRREKLNKFIVSSKLEDDTTYEIHEDVLKMTYKDEVKGWNSLYMNKYEEAIKYFANIIDLLSQKSHLQQYRRKIELYQYFMYLIFFKLEKKSKSDYLEKLKDLEEKLSKSEVLLWLNDVVLHATEDIKIQAGEGIITPSLTQKRFVELSKNPQLYLGNLYNLDEINPIQNSIREVLENLAKAQISSPLNSLAIDFEHVCHNALKKRLPEIFISLKDNNDLNVSNVLNALKGNSMVRNSIFHRLHDEKRNLRNIIIHLKEKITEIKYEESIRYCNELKEGIKLLLKDLYFYDMLKNSTELAKKIEKEIKAYKFMKPEKIIDRIIDRWSEEDNIIFDPDFEKYDEITSYHGKIKLESRGKQYEIEISMSL</sequence>
<proteinExistence type="predicted"/>
<dbReference type="Gene3D" id="3.40.50.300">
    <property type="entry name" value="P-loop containing nucleotide triphosphate hydrolases"/>
    <property type="match status" value="2"/>
</dbReference>
<dbReference type="Pfam" id="PF00270">
    <property type="entry name" value="DEAD"/>
    <property type="match status" value="1"/>
</dbReference>
<dbReference type="InterPro" id="IPR029063">
    <property type="entry name" value="SAM-dependent_MTases_sf"/>
</dbReference>
<dbReference type="SUPFAM" id="SSF52540">
    <property type="entry name" value="P-loop containing nucleoside triphosphate hydrolases"/>
    <property type="match status" value="1"/>
</dbReference>
<accession>A0A0F9NMT1</accession>
<dbReference type="InterPro" id="IPR014001">
    <property type="entry name" value="Helicase_ATP-bd"/>
</dbReference>
<dbReference type="InterPro" id="IPR027417">
    <property type="entry name" value="P-loop_NTPase"/>
</dbReference>
<name>A0A0F9NMT1_9ZZZZ</name>
<comment type="caution">
    <text evidence="3">The sequence shown here is derived from an EMBL/GenBank/DDBJ whole genome shotgun (WGS) entry which is preliminary data.</text>
</comment>